<evidence type="ECO:0000313" key="2">
    <source>
        <dbReference type="Proteomes" id="UP000249723"/>
    </source>
</evidence>
<protein>
    <submittedName>
        <fullName evidence="1">BZ3500_MvSof-1268-A1-R1_Chr10-1g02533 protein</fullName>
    </submittedName>
</protein>
<dbReference type="EMBL" id="FMWP01000116">
    <property type="protein sequence ID" value="SDA01240.1"/>
    <property type="molecule type" value="Genomic_DNA"/>
</dbReference>
<sequence length="284" mass="31400">MTPGVPGSTPVSGDPLAPSLFVLAIEGFACHIRLKVEGVVSPGLQTIRERVLFADDACCALHNLSDLDHLNRATELYERASSSKLSNAKSFLYPLGSFRGRPIALGLGTWRLSISHVRYLGIQEIKSSTVARICSIPMYDLPYAAKCSIMNIYCYTKILFYSRFLPPPKSVVKEIEDAAMFAIHGRASDRTQRRPKVSRSTLCTPLDHGRFGLIDLPRRLSIDRSRQSLAHLAVGCPFARRLWSALSLSGPTPRLCRIRVSGRLPFGTPTCRAAHYFTQPVGTR</sequence>
<evidence type="ECO:0000313" key="1">
    <source>
        <dbReference type="EMBL" id="SDA01240.1"/>
    </source>
</evidence>
<accession>A0A2X0L893</accession>
<keyword evidence="2" id="KW-1185">Reference proteome</keyword>
<dbReference type="OrthoDB" id="4097129at2759"/>
<dbReference type="AlphaFoldDB" id="A0A2X0L893"/>
<proteinExistence type="predicted"/>
<gene>
    <name evidence="1" type="ORF">BZ3500_MVSOF-1268-A1-R1_CHR10-1G02533</name>
</gene>
<name>A0A2X0L893_9BASI</name>
<reference evidence="2" key="1">
    <citation type="submission" date="2016-10" db="EMBL/GenBank/DDBJ databases">
        <authorList>
            <person name="Jeantristanb JTB J.-T."/>
            <person name="Ricardo R."/>
        </authorList>
    </citation>
    <scope>NUCLEOTIDE SEQUENCE [LARGE SCALE GENOMIC DNA]</scope>
</reference>
<organism evidence="1 2">
    <name type="scientific">Microbotryum saponariae</name>
    <dbReference type="NCBI Taxonomy" id="289078"/>
    <lineage>
        <taxon>Eukaryota</taxon>
        <taxon>Fungi</taxon>
        <taxon>Dikarya</taxon>
        <taxon>Basidiomycota</taxon>
        <taxon>Pucciniomycotina</taxon>
        <taxon>Microbotryomycetes</taxon>
        <taxon>Microbotryales</taxon>
        <taxon>Microbotryaceae</taxon>
        <taxon>Microbotryum</taxon>
    </lineage>
</organism>
<dbReference type="Proteomes" id="UP000249723">
    <property type="component" value="Unassembled WGS sequence"/>
</dbReference>